<proteinExistence type="predicted"/>
<organism evidence="2 3">
    <name type="scientific">Ensete ventricosum</name>
    <name type="common">Abyssinian banana</name>
    <name type="synonym">Musa ensete</name>
    <dbReference type="NCBI Taxonomy" id="4639"/>
    <lineage>
        <taxon>Eukaryota</taxon>
        <taxon>Viridiplantae</taxon>
        <taxon>Streptophyta</taxon>
        <taxon>Embryophyta</taxon>
        <taxon>Tracheophyta</taxon>
        <taxon>Spermatophyta</taxon>
        <taxon>Magnoliopsida</taxon>
        <taxon>Liliopsida</taxon>
        <taxon>Zingiberales</taxon>
        <taxon>Musaceae</taxon>
        <taxon>Ensete</taxon>
    </lineage>
</organism>
<dbReference type="Proteomes" id="UP000287651">
    <property type="component" value="Unassembled WGS sequence"/>
</dbReference>
<comment type="caution">
    <text evidence="2">The sequence shown here is derived from an EMBL/GenBank/DDBJ whole genome shotgun (WGS) entry which is preliminary data.</text>
</comment>
<protein>
    <submittedName>
        <fullName evidence="2">Uncharacterized protein</fullName>
    </submittedName>
</protein>
<evidence type="ECO:0000256" key="1">
    <source>
        <dbReference type="SAM" id="MobiDB-lite"/>
    </source>
</evidence>
<name>A0A426ZKW2_ENSVE</name>
<dbReference type="AlphaFoldDB" id="A0A426ZKW2"/>
<gene>
    <name evidence="2" type="ORF">B296_00038087</name>
</gene>
<sequence>MQGRKWAAIVSGRGAAMLLVQVEKKVATTTTVAWAVGGVVEEQRSRWQHQARGSRVWLEQQQRRKQGEGAAAGERWEEVKDGTTTIEEGMVVAEAAAVEGRRGSDIDVWVD</sequence>
<feature type="region of interest" description="Disordered" evidence="1">
    <location>
        <begin position="57"/>
        <end position="77"/>
    </location>
</feature>
<evidence type="ECO:0000313" key="3">
    <source>
        <dbReference type="Proteomes" id="UP000287651"/>
    </source>
</evidence>
<accession>A0A426ZKW2</accession>
<evidence type="ECO:0000313" key="2">
    <source>
        <dbReference type="EMBL" id="RRT64575.1"/>
    </source>
</evidence>
<dbReference type="EMBL" id="AMZH03006138">
    <property type="protein sequence ID" value="RRT64575.1"/>
    <property type="molecule type" value="Genomic_DNA"/>
</dbReference>
<reference evidence="2 3" key="1">
    <citation type="journal article" date="2014" name="Agronomy (Basel)">
        <title>A Draft Genome Sequence for Ensete ventricosum, the Drought-Tolerant Tree Against Hunger.</title>
        <authorList>
            <person name="Harrison J."/>
            <person name="Moore K.A."/>
            <person name="Paszkiewicz K."/>
            <person name="Jones T."/>
            <person name="Grant M."/>
            <person name="Ambacheew D."/>
            <person name="Muzemil S."/>
            <person name="Studholme D.J."/>
        </authorList>
    </citation>
    <scope>NUCLEOTIDE SEQUENCE [LARGE SCALE GENOMIC DNA]</scope>
</reference>